<feature type="transmembrane region" description="Helical" evidence="1">
    <location>
        <begin position="6"/>
        <end position="27"/>
    </location>
</feature>
<proteinExistence type="predicted"/>
<keyword evidence="1" id="KW-0472">Membrane</keyword>
<sequence length="145" mass="16083">MSTVALVTWMATVLVGLVLLIIWLMEYDRDFQTGTATRLPVPVISTHALLGVGGLLVWAFYLVTDEERLAQVSVIDLGVVATLGLIMAVRWLSVYRQYSKPGLMQTRLVSVPPERHFPRPVILIHGLLAFATIGIVVFTVFFTES</sequence>
<keyword evidence="1" id="KW-1133">Transmembrane helix</keyword>
<name>A0A6P2C7Y0_9ACTN</name>
<evidence type="ECO:0000313" key="2">
    <source>
        <dbReference type="EMBL" id="TVZ07330.1"/>
    </source>
</evidence>
<keyword evidence="1" id="KW-0812">Transmembrane</keyword>
<feature type="transmembrane region" description="Helical" evidence="1">
    <location>
        <begin position="69"/>
        <end position="92"/>
    </location>
</feature>
<protein>
    <submittedName>
        <fullName evidence="2">Uncharacterized protein</fullName>
    </submittedName>
</protein>
<reference evidence="2 3" key="1">
    <citation type="submission" date="2018-11" db="EMBL/GenBank/DDBJ databases">
        <title>Trebonia kvetii gen.nov., sp.nov., a novel acidophilic actinobacterium, and proposal of the new actinobacterial family Treboniaceae fam. nov.</title>
        <authorList>
            <person name="Rapoport D."/>
            <person name="Sagova-Mareckova M."/>
            <person name="Sedlacek I."/>
            <person name="Provaznik J."/>
            <person name="Kralova S."/>
            <person name="Pavlinic D."/>
            <person name="Benes V."/>
            <person name="Kopecky J."/>
        </authorList>
    </citation>
    <scope>NUCLEOTIDE SEQUENCE [LARGE SCALE GENOMIC DNA]</scope>
    <source>
        <strain evidence="2 3">15Tr583</strain>
    </source>
</reference>
<feature type="transmembrane region" description="Helical" evidence="1">
    <location>
        <begin position="122"/>
        <end position="142"/>
    </location>
</feature>
<gene>
    <name evidence="2" type="ORF">EAS64_08590</name>
</gene>
<evidence type="ECO:0000313" key="3">
    <source>
        <dbReference type="Proteomes" id="UP000460272"/>
    </source>
</evidence>
<dbReference type="Proteomes" id="UP000460272">
    <property type="component" value="Unassembled WGS sequence"/>
</dbReference>
<dbReference type="OrthoDB" id="4559777at2"/>
<evidence type="ECO:0000256" key="1">
    <source>
        <dbReference type="SAM" id="Phobius"/>
    </source>
</evidence>
<feature type="transmembrane region" description="Helical" evidence="1">
    <location>
        <begin position="39"/>
        <end position="63"/>
    </location>
</feature>
<keyword evidence="3" id="KW-1185">Reference proteome</keyword>
<comment type="caution">
    <text evidence="2">The sequence shown here is derived from an EMBL/GenBank/DDBJ whole genome shotgun (WGS) entry which is preliminary data.</text>
</comment>
<dbReference type="EMBL" id="RPFW01000001">
    <property type="protein sequence ID" value="TVZ07330.1"/>
    <property type="molecule type" value="Genomic_DNA"/>
</dbReference>
<accession>A0A6P2C7Y0</accession>
<organism evidence="2 3">
    <name type="scientific">Trebonia kvetii</name>
    <dbReference type="NCBI Taxonomy" id="2480626"/>
    <lineage>
        <taxon>Bacteria</taxon>
        <taxon>Bacillati</taxon>
        <taxon>Actinomycetota</taxon>
        <taxon>Actinomycetes</taxon>
        <taxon>Streptosporangiales</taxon>
        <taxon>Treboniaceae</taxon>
        <taxon>Trebonia</taxon>
    </lineage>
</organism>
<dbReference type="RefSeq" id="WP_145852172.1">
    <property type="nucleotide sequence ID" value="NZ_RPFW01000001.1"/>
</dbReference>
<dbReference type="AlphaFoldDB" id="A0A6P2C7Y0"/>